<dbReference type="HOGENOM" id="CLU_071808_0_0_14"/>
<dbReference type="STRING" id="768700.MSU_0238"/>
<protein>
    <submittedName>
        <fullName evidence="2">Uncharacterized protein</fullName>
    </submittedName>
</protein>
<reference evidence="2 3" key="1">
    <citation type="journal article" date="2011" name="J. Bacteriol.">
        <title>Complete genome sequences of two hemotropic Mycoplasmas, Mycoplasma haemofelis strain Ohio2 and Mycoplasma suis strain Illinois.</title>
        <authorList>
            <person name="Messick J.B."/>
            <person name="Santos A.P."/>
            <person name="Guimaraes A.M."/>
        </authorList>
    </citation>
    <scope>NUCLEOTIDE SEQUENCE [LARGE SCALE GENOMIC DNA]</scope>
    <source>
        <strain evidence="2 3">Illinois</strain>
    </source>
</reference>
<gene>
    <name evidence="2" type="ordered locus">MSU_0238</name>
</gene>
<organism evidence="2 3">
    <name type="scientific">Mycoplasma suis (strain Illinois)</name>
    <dbReference type="NCBI Taxonomy" id="768700"/>
    <lineage>
        <taxon>Bacteria</taxon>
        <taxon>Bacillati</taxon>
        <taxon>Mycoplasmatota</taxon>
        <taxon>Mollicutes</taxon>
        <taxon>Mycoplasmataceae</taxon>
        <taxon>Mycoplasma</taxon>
    </lineage>
</organism>
<feature type="compositionally biased region" description="Basic and acidic residues" evidence="1">
    <location>
        <begin position="51"/>
        <end position="91"/>
    </location>
</feature>
<feature type="compositionally biased region" description="Polar residues" evidence="1">
    <location>
        <begin position="100"/>
        <end position="114"/>
    </location>
</feature>
<evidence type="ECO:0000256" key="1">
    <source>
        <dbReference type="SAM" id="MobiDB-lite"/>
    </source>
</evidence>
<evidence type="ECO:0000313" key="2">
    <source>
        <dbReference type="EMBL" id="ADX97782.1"/>
    </source>
</evidence>
<feature type="region of interest" description="Disordered" evidence="1">
    <location>
        <begin position="35"/>
        <end position="115"/>
    </location>
</feature>
<proteinExistence type="predicted"/>
<dbReference type="Proteomes" id="UP000007484">
    <property type="component" value="Chromosome"/>
</dbReference>
<dbReference type="AlphaFoldDB" id="F0QQL2"/>
<name>F0QQL2_MYCSL</name>
<accession>F0QQL2</accession>
<keyword evidence="3" id="KW-1185">Reference proteome</keyword>
<sequence length="296" mass="33858">MGVFTLAKGIITLSTAGGSLLGGYFASNLSTEKENVELVSPELPPQQDQESSIKNDSDESLKGEKEQPSVDESRELGESEDRNKDEGDRSSGDISDEENSQITEPEIDNNNVTFDSPWLNQALEGTEKYVPLKEEENDKEREDDGEIFEEFYNDDEFAGEEDEELEPKDPRVAYYIKTGSEDSMEQRKGPICQSWVRGNGIHHSVQSLSDKDCQDSIKGKSWGQESSIPLLVWIDVDQGQTKRVLEHYKLWDNTSSFKNNQKRKYWTTGNWMCRRERSSDNKRFLIDCDYHNNLRS</sequence>
<dbReference type="KEGG" id="mss:MSU_0238"/>
<dbReference type="RefSeq" id="WP_013609730.1">
    <property type="nucleotide sequence ID" value="NC_015155.1"/>
</dbReference>
<evidence type="ECO:0000313" key="3">
    <source>
        <dbReference type="Proteomes" id="UP000007484"/>
    </source>
</evidence>
<dbReference type="EMBL" id="CP002525">
    <property type="protein sequence ID" value="ADX97782.1"/>
    <property type="molecule type" value="Genomic_DNA"/>
</dbReference>